<evidence type="ECO:0000313" key="2">
    <source>
        <dbReference type="Proteomes" id="UP000600307"/>
    </source>
</evidence>
<dbReference type="RefSeq" id="WP_195816987.1">
    <property type="nucleotide sequence ID" value="NZ_JADOBH010000001.1"/>
</dbReference>
<protein>
    <recommendedName>
        <fullName evidence="3">Transposase</fullName>
    </recommendedName>
</protein>
<name>A0ABS0DNQ0_9GAMM</name>
<proteinExistence type="predicted"/>
<sequence length="101" mass="11717">MNHIRHWSGLGEIYKSGAGSATRFWINEAHYKQHSEVDIPQRKYKMDKPAKITVQMEKPEPEEMKSLSKKRPAGINTVFEECKQNFGILPVLQVMARRLYG</sequence>
<evidence type="ECO:0008006" key="3">
    <source>
        <dbReference type="Google" id="ProtNLM"/>
    </source>
</evidence>
<evidence type="ECO:0000313" key="1">
    <source>
        <dbReference type="EMBL" id="MBF7955514.1"/>
    </source>
</evidence>
<gene>
    <name evidence="1" type="ORF">IV431_08140</name>
</gene>
<organism evidence="1 2">
    <name type="scientific">Rahnella victoriana</name>
    <dbReference type="NCBI Taxonomy" id="1510570"/>
    <lineage>
        <taxon>Bacteria</taxon>
        <taxon>Pseudomonadati</taxon>
        <taxon>Pseudomonadota</taxon>
        <taxon>Gammaproteobacteria</taxon>
        <taxon>Enterobacterales</taxon>
        <taxon>Yersiniaceae</taxon>
        <taxon>Rahnella</taxon>
    </lineage>
</organism>
<keyword evidence="2" id="KW-1185">Reference proteome</keyword>
<comment type="caution">
    <text evidence="1">The sequence shown here is derived from an EMBL/GenBank/DDBJ whole genome shotgun (WGS) entry which is preliminary data.</text>
</comment>
<accession>A0ABS0DNQ0</accession>
<dbReference type="Proteomes" id="UP000600307">
    <property type="component" value="Unassembled WGS sequence"/>
</dbReference>
<dbReference type="EMBL" id="JADOBH010000001">
    <property type="protein sequence ID" value="MBF7955514.1"/>
    <property type="molecule type" value="Genomic_DNA"/>
</dbReference>
<reference evidence="1 2" key="1">
    <citation type="submission" date="2020-11" db="EMBL/GenBank/DDBJ databases">
        <title>Taxonomic investigation of Rahnella spp.</title>
        <authorList>
            <person name="Lee S.D."/>
        </authorList>
    </citation>
    <scope>NUCLEOTIDE SEQUENCE [LARGE SCALE GENOMIC DNA]</scope>
    <source>
        <strain evidence="1 2">SAP-10</strain>
    </source>
</reference>